<sequence>MRLKVEKNISWENRKFSILKKIIIAPLITLFIWSSVLEPLGMTWSLVKIPVGINNVFISLLVLLGAYRLTSYVIKI</sequence>
<dbReference type="EMBL" id="JFHN01000010">
    <property type="protein sequence ID" value="EXU77407.1"/>
    <property type="molecule type" value="Genomic_DNA"/>
</dbReference>
<keyword evidence="1" id="KW-1133">Transmembrane helix</keyword>
<evidence type="ECO:0000256" key="1">
    <source>
        <dbReference type="SAM" id="Phobius"/>
    </source>
</evidence>
<name>A0A014Q2M0_9GAMM</name>
<comment type="caution">
    <text evidence="2">The sequence shown here is derived from an EMBL/GenBank/DDBJ whole genome shotgun (WGS) entry which is preliminary data.</text>
</comment>
<gene>
    <name evidence="2" type="ORF">BG55_00290</name>
</gene>
<organism evidence="2 3">
    <name type="scientific">Erwinia mallotivora</name>
    <dbReference type="NCBI Taxonomy" id="69222"/>
    <lineage>
        <taxon>Bacteria</taxon>
        <taxon>Pseudomonadati</taxon>
        <taxon>Pseudomonadota</taxon>
        <taxon>Gammaproteobacteria</taxon>
        <taxon>Enterobacterales</taxon>
        <taxon>Erwiniaceae</taxon>
        <taxon>Erwinia</taxon>
    </lineage>
</organism>
<protein>
    <submittedName>
        <fullName evidence="2">Uncharacterized protein</fullName>
    </submittedName>
</protein>
<dbReference type="Proteomes" id="UP000019918">
    <property type="component" value="Unassembled WGS sequence"/>
</dbReference>
<evidence type="ECO:0000313" key="2">
    <source>
        <dbReference type="EMBL" id="EXU77407.1"/>
    </source>
</evidence>
<feature type="transmembrane region" description="Helical" evidence="1">
    <location>
        <begin position="21"/>
        <end position="37"/>
    </location>
</feature>
<reference evidence="2 3" key="1">
    <citation type="submission" date="2014-02" db="EMBL/GenBank/DDBJ databases">
        <title>Draft genome of Erwinia mallotivora strain BT-MARDI, a papaya dieback pathogen.</title>
        <authorList>
            <person name="Redzuan R."/>
            <person name="Abu Bakar N."/>
            <person name="Badrun R."/>
            <person name="Mohd Raih M.F."/>
            <person name="Rozano L."/>
            <person name="Mat Amin N."/>
        </authorList>
    </citation>
    <scope>NUCLEOTIDE SEQUENCE [LARGE SCALE GENOMIC DNA]</scope>
    <source>
        <strain evidence="2 3">BT-MARDI</strain>
    </source>
</reference>
<dbReference type="AlphaFoldDB" id="A0A014Q2M0"/>
<evidence type="ECO:0000313" key="3">
    <source>
        <dbReference type="Proteomes" id="UP000019918"/>
    </source>
</evidence>
<accession>A0A014Q2M0</accession>
<proteinExistence type="predicted"/>
<keyword evidence="1" id="KW-0472">Membrane</keyword>
<keyword evidence="1" id="KW-0812">Transmembrane</keyword>
<feature type="transmembrane region" description="Helical" evidence="1">
    <location>
        <begin position="49"/>
        <end position="67"/>
    </location>
</feature>
<keyword evidence="3" id="KW-1185">Reference proteome</keyword>